<sequence length="125" mass="13948">MPPSKSIYFKLQSLDFDTKTETAWPIISNATSGGNQNVGDHFCSSSIYLKTLNSISEPQSQDSERITKRLRREIKGLQATTTAVEFEFFRNPVIARIHGACIGGGIDIVNTCDIRHCMEDVFFSV</sequence>
<dbReference type="PANTHER" id="PTHR43149:SF1">
    <property type="entry name" value="DELTA(3,5)-DELTA(2,4)-DIENOYL-COA ISOMERASE, MITOCHONDRIAL"/>
    <property type="match status" value="1"/>
</dbReference>
<organism evidence="2 3">
    <name type="scientific">Tetracentron sinense</name>
    <name type="common">Spur-leaf</name>
    <dbReference type="NCBI Taxonomy" id="13715"/>
    <lineage>
        <taxon>Eukaryota</taxon>
        <taxon>Viridiplantae</taxon>
        <taxon>Streptophyta</taxon>
        <taxon>Embryophyta</taxon>
        <taxon>Tracheophyta</taxon>
        <taxon>Spermatophyta</taxon>
        <taxon>Magnoliopsida</taxon>
        <taxon>Trochodendrales</taxon>
        <taxon>Trochodendraceae</taxon>
        <taxon>Tetracentron</taxon>
    </lineage>
</organism>
<dbReference type="AlphaFoldDB" id="A0A835DPY9"/>
<evidence type="ECO:0000313" key="2">
    <source>
        <dbReference type="EMBL" id="KAF8411556.1"/>
    </source>
</evidence>
<dbReference type="OrthoDB" id="14970at2759"/>
<dbReference type="SUPFAM" id="SSF52096">
    <property type="entry name" value="ClpP/crotonase"/>
    <property type="match status" value="1"/>
</dbReference>
<proteinExistence type="inferred from homology"/>
<gene>
    <name evidence="2" type="ORF">HHK36_004111</name>
</gene>
<name>A0A835DPY9_TETSI</name>
<accession>A0A835DPY9</accession>
<dbReference type="PANTHER" id="PTHR43149">
    <property type="entry name" value="ENOYL-COA HYDRATASE"/>
    <property type="match status" value="1"/>
</dbReference>
<reference evidence="2 3" key="1">
    <citation type="submission" date="2020-04" db="EMBL/GenBank/DDBJ databases">
        <title>Plant Genome Project.</title>
        <authorList>
            <person name="Zhang R.-G."/>
        </authorList>
    </citation>
    <scope>NUCLEOTIDE SEQUENCE [LARGE SCALE GENOMIC DNA]</scope>
    <source>
        <strain evidence="2">YNK0</strain>
        <tissue evidence="2">Leaf</tissue>
    </source>
</reference>
<comment type="similarity">
    <text evidence="1">Belongs to the enoyl-CoA hydratase/isomerase family.</text>
</comment>
<evidence type="ECO:0000313" key="3">
    <source>
        <dbReference type="Proteomes" id="UP000655225"/>
    </source>
</evidence>
<dbReference type="GO" id="GO:0051750">
    <property type="term" value="F:delta(3,5)-delta(2,4)-dienoyl-CoA isomerase activity"/>
    <property type="evidence" value="ECO:0007669"/>
    <property type="project" value="TreeGrafter"/>
</dbReference>
<comment type="caution">
    <text evidence="2">The sequence shown here is derived from an EMBL/GenBank/DDBJ whole genome shotgun (WGS) entry which is preliminary data.</text>
</comment>
<dbReference type="InterPro" id="IPR045002">
    <property type="entry name" value="Ech1-like"/>
</dbReference>
<protein>
    <submittedName>
        <fullName evidence="2">Uncharacterized protein</fullName>
    </submittedName>
</protein>
<dbReference type="Gene3D" id="3.90.226.10">
    <property type="entry name" value="2-enoyl-CoA Hydratase, Chain A, domain 1"/>
    <property type="match status" value="1"/>
</dbReference>
<dbReference type="Proteomes" id="UP000655225">
    <property type="component" value="Unassembled WGS sequence"/>
</dbReference>
<dbReference type="InterPro" id="IPR029045">
    <property type="entry name" value="ClpP/crotonase-like_dom_sf"/>
</dbReference>
<dbReference type="EMBL" id="JABCRI010000002">
    <property type="protein sequence ID" value="KAF8411556.1"/>
    <property type="molecule type" value="Genomic_DNA"/>
</dbReference>
<evidence type="ECO:0000256" key="1">
    <source>
        <dbReference type="ARBA" id="ARBA00005254"/>
    </source>
</evidence>
<dbReference type="GO" id="GO:0005777">
    <property type="term" value="C:peroxisome"/>
    <property type="evidence" value="ECO:0007669"/>
    <property type="project" value="TreeGrafter"/>
</dbReference>
<keyword evidence="3" id="KW-1185">Reference proteome</keyword>